<organism evidence="4 5">
    <name type="scientific">Pseudodonghicola flavimaris</name>
    <dbReference type="NCBI Taxonomy" id="3050036"/>
    <lineage>
        <taxon>Bacteria</taxon>
        <taxon>Pseudomonadati</taxon>
        <taxon>Pseudomonadota</taxon>
        <taxon>Alphaproteobacteria</taxon>
        <taxon>Rhodobacterales</taxon>
        <taxon>Paracoccaceae</taxon>
        <taxon>Pseudodonghicola</taxon>
    </lineage>
</organism>
<feature type="domain" description="OmpR/PhoB-type" evidence="3">
    <location>
        <begin position="131"/>
        <end position="234"/>
    </location>
</feature>
<dbReference type="CDD" id="cd00383">
    <property type="entry name" value="trans_reg_C"/>
    <property type="match status" value="1"/>
</dbReference>
<accession>A0ABT7EWL1</accession>
<gene>
    <name evidence="4" type="ORF">QO033_03535</name>
</gene>
<sequence length="244" mass="26557">MDGSRDRETRQHAVLIVETDIASRLALEHLFSVILRQPLRACADCSEAMGLLAEGCRPAMAIVGKCDRAGADLELIACAAAVGVRVIALDWLERPEQAAEAFLAGACDVVRVPFTLKEMALRFRARLVGSPGVGLAGNWSDELDFDADWEAEADIALRAGLTAAEAQVVHILISRSGHIVTRDELSHAIDQRPWAYGDRKFDVHIAKIRKKLTAAFGHRIAVRTERASGYRMTWASDESPASGT</sequence>
<protein>
    <submittedName>
        <fullName evidence="4">Winged helix-turn-helix domain-containing protein</fullName>
    </submittedName>
</protein>
<evidence type="ECO:0000256" key="2">
    <source>
        <dbReference type="PROSITE-ProRule" id="PRU01091"/>
    </source>
</evidence>
<comment type="caution">
    <text evidence="4">The sequence shown here is derived from an EMBL/GenBank/DDBJ whole genome shotgun (WGS) entry which is preliminary data.</text>
</comment>
<evidence type="ECO:0000259" key="3">
    <source>
        <dbReference type="PROSITE" id="PS51755"/>
    </source>
</evidence>
<dbReference type="RefSeq" id="WP_284479550.1">
    <property type="nucleotide sequence ID" value="NZ_JASNJD010000002.1"/>
</dbReference>
<evidence type="ECO:0000256" key="1">
    <source>
        <dbReference type="ARBA" id="ARBA00023125"/>
    </source>
</evidence>
<dbReference type="InterPro" id="IPR001867">
    <property type="entry name" value="OmpR/PhoB-type_DNA-bd"/>
</dbReference>
<dbReference type="InterPro" id="IPR011006">
    <property type="entry name" value="CheY-like_superfamily"/>
</dbReference>
<feature type="DNA-binding region" description="OmpR/PhoB-type" evidence="2">
    <location>
        <begin position="131"/>
        <end position="234"/>
    </location>
</feature>
<evidence type="ECO:0000313" key="4">
    <source>
        <dbReference type="EMBL" id="MDK3016732.1"/>
    </source>
</evidence>
<dbReference type="SUPFAM" id="SSF46894">
    <property type="entry name" value="C-terminal effector domain of the bipartite response regulators"/>
    <property type="match status" value="1"/>
</dbReference>
<dbReference type="PROSITE" id="PS51755">
    <property type="entry name" value="OMPR_PHOB"/>
    <property type="match status" value="1"/>
</dbReference>
<dbReference type="EMBL" id="JASNJD010000002">
    <property type="protein sequence ID" value="MDK3016732.1"/>
    <property type="molecule type" value="Genomic_DNA"/>
</dbReference>
<name>A0ABT7EWL1_9RHOB</name>
<evidence type="ECO:0000313" key="5">
    <source>
        <dbReference type="Proteomes" id="UP001243757"/>
    </source>
</evidence>
<dbReference type="Gene3D" id="1.10.10.10">
    <property type="entry name" value="Winged helix-like DNA-binding domain superfamily/Winged helix DNA-binding domain"/>
    <property type="match status" value="1"/>
</dbReference>
<keyword evidence="1 2" id="KW-0238">DNA-binding</keyword>
<dbReference type="Pfam" id="PF00486">
    <property type="entry name" value="Trans_reg_C"/>
    <property type="match status" value="1"/>
</dbReference>
<dbReference type="SUPFAM" id="SSF52172">
    <property type="entry name" value="CheY-like"/>
    <property type="match status" value="1"/>
</dbReference>
<proteinExistence type="predicted"/>
<keyword evidence="5" id="KW-1185">Reference proteome</keyword>
<reference evidence="4 5" key="1">
    <citation type="submission" date="2023-05" db="EMBL/GenBank/DDBJ databases">
        <title>Pseudodonghicola sp. nov.</title>
        <authorList>
            <person name="Huang J."/>
        </authorList>
    </citation>
    <scope>NUCLEOTIDE SEQUENCE [LARGE SCALE GENOMIC DNA]</scope>
    <source>
        <strain evidence="4 5">IC7</strain>
    </source>
</reference>
<dbReference type="SMART" id="SM00862">
    <property type="entry name" value="Trans_reg_C"/>
    <property type="match status" value="1"/>
</dbReference>
<dbReference type="InterPro" id="IPR016032">
    <property type="entry name" value="Sig_transdc_resp-reg_C-effctor"/>
</dbReference>
<dbReference type="Proteomes" id="UP001243757">
    <property type="component" value="Unassembled WGS sequence"/>
</dbReference>
<dbReference type="InterPro" id="IPR036388">
    <property type="entry name" value="WH-like_DNA-bd_sf"/>
</dbReference>